<proteinExistence type="predicted"/>
<evidence type="ECO:0000313" key="1">
    <source>
        <dbReference type="EMBL" id="KAL2784930.1"/>
    </source>
</evidence>
<gene>
    <name evidence="1" type="ORF">BJX66DRAFT_315852</name>
</gene>
<reference evidence="1 2" key="1">
    <citation type="submission" date="2024-07" db="EMBL/GenBank/DDBJ databases">
        <title>Section-level genome sequencing and comparative genomics of Aspergillus sections Usti and Cavernicolus.</title>
        <authorList>
            <consortium name="Lawrence Berkeley National Laboratory"/>
            <person name="Nybo J.L."/>
            <person name="Vesth T.C."/>
            <person name="Theobald S."/>
            <person name="Frisvad J.C."/>
            <person name="Larsen T.O."/>
            <person name="Kjaerboelling I."/>
            <person name="Rothschild-Mancinelli K."/>
            <person name="Lyhne E.K."/>
            <person name="Kogle M.E."/>
            <person name="Barry K."/>
            <person name="Clum A."/>
            <person name="Na H."/>
            <person name="Ledsgaard L."/>
            <person name="Lin J."/>
            <person name="Lipzen A."/>
            <person name="Kuo A."/>
            <person name="Riley R."/>
            <person name="Mondo S."/>
            <person name="Labutti K."/>
            <person name="Haridas S."/>
            <person name="Pangalinan J."/>
            <person name="Salamov A.A."/>
            <person name="Simmons B.A."/>
            <person name="Magnuson J.K."/>
            <person name="Chen J."/>
            <person name="Drula E."/>
            <person name="Henrissat B."/>
            <person name="Wiebenga A."/>
            <person name="Lubbers R.J."/>
            <person name="Gomes A.C."/>
            <person name="Makela M.R."/>
            <person name="Stajich J."/>
            <person name="Grigoriev I.V."/>
            <person name="Mortensen U.H."/>
            <person name="De Vries R.P."/>
            <person name="Baker S.E."/>
            <person name="Andersen M.R."/>
        </authorList>
    </citation>
    <scope>NUCLEOTIDE SEQUENCE [LARGE SCALE GENOMIC DNA]</scope>
    <source>
        <strain evidence="1 2">CBS 209.92</strain>
    </source>
</reference>
<organism evidence="1 2">
    <name type="scientific">Aspergillus keveii</name>
    <dbReference type="NCBI Taxonomy" id="714993"/>
    <lineage>
        <taxon>Eukaryota</taxon>
        <taxon>Fungi</taxon>
        <taxon>Dikarya</taxon>
        <taxon>Ascomycota</taxon>
        <taxon>Pezizomycotina</taxon>
        <taxon>Eurotiomycetes</taxon>
        <taxon>Eurotiomycetidae</taxon>
        <taxon>Eurotiales</taxon>
        <taxon>Aspergillaceae</taxon>
        <taxon>Aspergillus</taxon>
        <taxon>Aspergillus subgen. Nidulantes</taxon>
    </lineage>
</organism>
<evidence type="ECO:0000313" key="2">
    <source>
        <dbReference type="Proteomes" id="UP001610563"/>
    </source>
</evidence>
<dbReference type="Proteomes" id="UP001610563">
    <property type="component" value="Unassembled WGS sequence"/>
</dbReference>
<comment type="caution">
    <text evidence="1">The sequence shown here is derived from an EMBL/GenBank/DDBJ whole genome shotgun (WGS) entry which is preliminary data.</text>
</comment>
<accession>A0ABR4FNV6</accession>
<dbReference type="PANTHER" id="PTHR32487:SF0">
    <property type="entry name" value="3-OXO-DELTA(4,5)-STEROID 5-BETA-REDUCTASE"/>
    <property type="match status" value="1"/>
</dbReference>
<dbReference type="PANTHER" id="PTHR32487">
    <property type="entry name" value="3-OXO-DELTA(4,5)-STEROID 5-BETA-REDUCTASE"/>
    <property type="match status" value="1"/>
</dbReference>
<dbReference type="EMBL" id="JBFTWV010000161">
    <property type="protein sequence ID" value="KAL2784930.1"/>
    <property type="molecule type" value="Genomic_DNA"/>
</dbReference>
<dbReference type="Gene3D" id="3.40.50.720">
    <property type="entry name" value="NAD(P)-binding Rossmann-like Domain"/>
    <property type="match status" value="1"/>
</dbReference>
<name>A0ABR4FNV6_9EURO</name>
<keyword evidence="2" id="KW-1185">Reference proteome</keyword>
<protein>
    <submittedName>
        <fullName evidence="1">Uncharacterized protein</fullName>
    </submittedName>
</protein>
<sequence>MLICREPGQPADVLGNEYFWTSLNNDSYVPSLAERTIFTATNTHTAHEAFNHANGDVLVWKHMWQDFAVYLGVESPEPVFDTAVG</sequence>